<sequence>MGKDKDKKGKATDKDKDRGKKRDRNSHSSTPEGQPERSRPRAIAPSPLTASDPALNPYAAPQNPYTTAQDQYVALKPPGCPNWGQAWAPQCTEWNLGAIEGYCAPCLEAAGGAQAPYRVCRSYQDNAAHDCAGWIFGTEDNNLGYCDPCYGQRLDAESAADGPPPKTICTNFNQGITPMCRRWVTGGKDVPNELGYCSYCIAKYKRQLKKGEEGGQKKK</sequence>
<name>A0AA39YAV5_9PEZI</name>
<evidence type="ECO:0000256" key="1">
    <source>
        <dbReference type="SAM" id="MobiDB-lite"/>
    </source>
</evidence>
<keyword evidence="3" id="KW-1185">Reference proteome</keyword>
<dbReference type="EMBL" id="JAULSV010000003">
    <property type="protein sequence ID" value="KAK0648565.1"/>
    <property type="molecule type" value="Genomic_DNA"/>
</dbReference>
<reference evidence="2" key="1">
    <citation type="submission" date="2023-06" db="EMBL/GenBank/DDBJ databases">
        <title>Genome-scale phylogeny and comparative genomics of the fungal order Sordariales.</title>
        <authorList>
            <consortium name="Lawrence Berkeley National Laboratory"/>
            <person name="Hensen N."/>
            <person name="Bonometti L."/>
            <person name="Westerberg I."/>
            <person name="Brannstrom I.O."/>
            <person name="Guillou S."/>
            <person name="Cros-Aarteil S."/>
            <person name="Calhoun S."/>
            <person name="Haridas S."/>
            <person name="Kuo A."/>
            <person name="Mondo S."/>
            <person name="Pangilinan J."/>
            <person name="Riley R."/>
            <person name="Labutti K."/>
            <person name="Andreopoulos B."/>
            <person name="Lipzen A."/>
            <person name="Chen C."/>
            <person name="Yanf M."/>
            <person name="Daum C."/>
            <person name="Ng V."/>
            <person name="Clum A."/>
            <person name="Steindorff A."/>
            <person name="Ohm R."/>
            <person name="Martin F."/>
            <person name="Silar P."/>
            <person name="Natvig D."/>
            <person name="Lalanne C."/>
            <person name="Gautier V."/>
            <person name="Ament-Velasquez S.L."/>
            <person name="Kruys A."/>
            <person name="Hutchinson M.I."/>
            <person name="Powell A.J."/>
            <person name="Barry K."/>
            <person name="Miller A.N."/>
            <person name="Grigoriev I.V."/>
            <person name="Debuchy R."/>
            <person name="Gladieux P."/>
            <person name="Thoren M.H."/>
            <person name="Johannesson H."/>
        </authorList>
    </citation>
    <scope>NUCLEOTIDE SEQUENCE</scope>
    <source>
        <strain evidence="2">SMH2532-1</strain>
    </source>
</reference>
<evidence type="ECO:0000313" key="2">
    <source>
        <dbReference type="EMBL" id="KAK0648565.1"/>
    </source>
</evidence>
<evidence type="ECO:0000313" key="3">
    <source>
        <dbReference type="Proteomes" id="UP001174936"/>
    </source>
</evidence>
<comment type="caution">
    <text evidence="2">The sequence shown here is derived from an EMBL/GenBank/DDBJ whole genome shotgun (WGS) entry which is preliminary data.</text>
</comment>
<proteinExistence type="predicted"/>
<accession>A0AA39YAV5</accession>
<feature type="compositionally biased region" description="Basic and acidic residues" evidence="1">
    <location>
        <begin position="1"/>
        <end position="20"/>
    </location>
</feature>
<dbReference type="AlphaFoldDB" id="A0AA39YAV5"/>
<feature type="region of interest" description="Disordered" evidence="1">
    <location>
        <begin position="1"/>
        <end position="63"/>
    </location>
</feature>
<dbReference type="Proteomes" id="UP001174936">
    <property type="component" value="Unassembled WGS sequence"/>
</dbReference>
<protein>
    <submittedName>
        <fullName evidence="2">Uncharacterized protein</fullName>
    </submittedName>
</protein>
<gene>
    <name evidence="2" type="ORF">B0T16DRAFT_491335</name>
</gene>
<organism evidence="2 3">
    <name type="scientific">Cercophora newfieldiana</name>
    <dbReference type="NCBI Taxonomy" id="92897"/>
    <lineage>
        <taxon>Eukaryota</taxon>
        <taxon>Fungi</taxon>
        <taxon>Dikarya</taxon>
        <taxon>Ascomycota</taxon>
        <taxon>Pezizomycotina</taxon>
        <taxon>Sordariomycetes</taxon>
        <taxon>Sordariomycetidae</taxon>
        <taxon>Sordariales</taxon>
        <taxon>Lasiosphaeriaceae</taxon>
        <taxon>Cercophora</taxon>
    </lineage>
</organism>